<evidence type="ECO:0000256" key="4">
    <source>
        <dbReference type="ARBA" id="ARBA00023136"/>
    </source>
</evidence>
<feature type="transmembrane region" description="Helical" evidence="6">
    <location>
        <begin position="145"/>
        <end position="171"/>
    </location>
</feature>
<feature type="transmembrane region" description="Helical" evidence="6">
    <location>
        <begin position="87"/>
        <end position="106"/>
    </location>
</feature>
<feature type="transmembrane region" description="Helical" evidence="6">
    <location>
        <begin position="118"/>
        <end position="139"/>
    </location>
</feature>
<accession>A0A6A4WKK5</accession>
<feature type="transmembrane region" description="Helical" evidence="6">
    <location>
        <begin position="275"/>
        <end position="292"/>
    </location>
</feature>
<dbReference type="InterPro" id="IPR011701">
    <property type="entry name" value="MFS"/>
</dbReference>
<evidence type="ECO:0000313" key="7">
    <source>
        <dbReference type="EMBL" id="KAF0307927.1"/>
    </source>
</evidence>
<dbReference type="EMBL" id="VIIS01000528">
    <property type="protein sequence ID" value="KAF0307927.1"/>
    <property type="molecule type" value="Genomic_DNA"/>
</dbReference>
<gene>
    <name evidence="7" type="primary">slc46a1_0</name>
    <name evidence="7" type="ORF">FJT64_020801</name>
</gene>
<protein>
    <submittedName>
        <fullName evidence="7">Proton-coupled folate transporter</fullName>
    </submittedName>
</protein>
<reference evidence="7 8" key="1">
    <citation type="submission" date="2019-07" db="EMBL/GenBank/DDBJ databases">
        <title>Draft genome assembly of a fouling barnacle, Amphibalanus amphitrite (Darwin, 1854): The first reference genome for Thecostraca.</title>
        <authorList>
            <person name="Kim W."/>
        </authorList>
    </citation>
    <scope>NUCLEOTIDE SEQUENCE [LARGE SCALE GENOMIC DNA]</scope>
    <source>
        <strain evidence="7">SNU_AA5</strain>
        <tissue evidence="7">Soma without cirri and trophi</tissue>
    </source>
</reference>
<keyword evidence="8" id="KW-1185">Reference proteome</keyword>
<dbReference type="OrthoDB" id="3026777at2759"/>
<feature type="transmembrane region" description="Helical" evidence="6">
    <location>
        <begin position="183"/>
        <end position="205"/>
    </location>
</feature>
<dbReference type="SUPFAM" id="SSF103473">
    <property type="entry name" value="MFS general substrate transporter"/>
    <property type="match status" value="1"/>
</dbReference>
<evidence type="ECO:0000313" key="8">
    <source>
        <dbReference type="Proteomes" id="UP000440578"/>
    </source>
</evidence>
<dbReference type="Proteomes" id="UP000440578">
    <property type="component" value="Unassembled WGS sequence"/>
</dbReference>
<dbReference type="PANTHER" id="PTHR23507:SF1">
    <property type="entry name" value="FI18259P1-RELATED"/>
    <property type="match status" value="1"/>
</dbReference>
<feature type="transmembrane region" description="Helical" evidence="6">
    <location>
        <begin position="434"/>
        <end position="454"/>
    </location>
</feature>
<keyword evidence="4 6" id="KW-0472">Membrane</keyword>
<feature type="region of interest" description="Disordered" evidence="5">
    <location>
        <begin position="529"/>
        <end position="561"/>
    </location>
</feature>
<comment type="caution">
    <text evidence="7">The sequence shown here is derived from an EMBL/GenBank/DDBJ whole genome shotgun (WGS) entry which is preliminary data.</text>
</comment>
<proteinExistence type="predicted"/>
<feature type="transmembrane region" description="Helical" evidence="6">
    <location>
        <begin position="344"/>
        <end position="363"/>
    </location>
</feature>
<name>A0A6A4WKK5_AMPAM</name>
<feature type="transmembrane region" description="Helical" evidence="6">
    <location>
        <begin position="24"/>
        <end position="42"/>
    </location>
</feature>
<dbReference type="InterPro" id="IPR036259">
    <property type="entry name" value="MFS_trans_sf"/>
</dbReference>
<organism evidence="7 8">
    <name type="scientific">Amphibalanus amphitrite</name>
    <name type="common">Striped barnacle</name>
    <name type="synonym">Balanus amphitrite</name>
    <dbReference type="NCBI Taxonomy" id="1232801"/>
    <lineage>
        <taxon>Eukaryota</taxon>
        <taxon>Metazoa</taxon>
        <taxon>Ecdysozoa</taxon>
        <taxon>Arthropoda</taxon>
        <taxon>Crustacea</taxon>
        <taxon>Multicrustacea</taxon>
        <taxon>Cirripedia</taxon>
        <taxon>Thoracica</taxon>
        <taxon>Thoracicalcarea</taxon>
        <taxon>Balanomorpha</taxon>
        <taxon>Balanoidea</taxon>
        <taxon>Balanidae</taxon>
        <taxon>Amphibalaninae</taxon>
        <taxon>Amphibalanus</taxon>
    </lineage>
</organism>
<feature type="transmembrane region" description="Helical" evidence="6">
    <location>
        <begin position="211"/>
        <end position="232"/>
    </location>
</feature>
<feature type="transmembrane region" description="Helical" evidence="6">
    <location>
        <begin position="402"/>
        <end position="428"/>
    </location>
</feature>
<evidence type="ECO:0000256" key="6">
    <source>
        <dbReference type="SAM" id="Phobius"/>
    </source>
</evidence>
<dbReference type="Gene3D" id="1.20.1250.20">
    <property type="entry name" value="MFS general substrate transporter like domains"/>
    <property type="match status" value="1"/>
</dbReference>
<keyword evidence="3 6" id="KW-1133">Transmembrane helix</keyword>
<evidence type="ECO:0000256" key="1">
    <source>
        <dbReference type="ARBA" id="ARBA00004141"/>
    </source>
</evidence>
<dbReference type="GO" id="GO:0022857">
    <property type="term" value="F:transmembrane transporter activity"/>
    <property type="evidence" value="ECO:0007669"/>
    <property type="project" value="InterPro"/>
</dbReference>
<evidence type="ECO:0000256" key="3">
    <source>
        <dbReference type="ARBA" id="ARBA00022989"/>
    </source>
</evidence>
<feature type="compositionally biased region" description="Basic and acidic residues" evidence="5">
    <location>
        <begin position="540"/>
        <end position="550"/>
    </location>
</feature>
<evidence type="ECO:0000256" key="2">
    <source>
        <dbReference type="ARBA" id="ARBA00022692"/>
    </source>
</evidence>
<keyword evidence="2 6" id="KW-0812">Transmembrane</keyword>
<comment type="subcellular location">
    <subcellularLocation>
        <location evidence="1">Membrane</location>
        <topology evidence="1">Multi-pass membrane protein</topology>
    </subcellularLocation>
</comment>
<feature type="transmembrane region" description="Helical" evidence="6">
    <location>
        <begin position="312"/>
        <end position="337"/>
    </location>
</feature>
<dbReference type="GO" id="GO:0016020">
    <property type="term" value="C:membrane"/>
    <property type="evidence" value="ECO:0007669"/>
    <property type="project" value="UniProtKB-SubCell"/>
</dbReference>
<dbReference type="Pfam" id="PF07690">
    <property type="entry name" value="MFS_1"/>
    <property type="match status" value="1"/>
</dbReference>
<sequence length="561" mass="61003">MAESGDNTVVAGQLRRMLACLASYRVEPLVFTVTLAGTLIMATSQNLLMDRVCSVDLGLNDTVCANITQPENKEYENHVQTIANRLVLYKNLIELVPGVLFALFMGSWSDMHGRKLPLLLPMAGSVVTCAVYIVFSIVTSMPAKYLLVASVPTALTGGNTIFLMAAFSYVGDITGQENRTARLGVLDVCFLGPLAIGFLVSGAVVQRLGYVPLYCVSGGLNVLVLLYGVFLVPESRSSEDLASAAAATGSVLSKQNICRVVHTCFRPRHGYNRSTMLLAMAGFVIHQMTFSGETNIVLPYVKRVLAWNYAQYSTYVTVVLVVCMFYNLVVLPLLSFVCGIRDSTIGVVCSVMRVVGLALRGVVTTTRLFYGATLLGLPGSLVSVTLRSIISKNVAKEELGVVFSFLAAVESVCSVATSSAFLLLYNAVLEHGPGVVWFIAAGITSPTLIILLVLTARDLSGTPTEINYYTQHQQLPERQPLLKPLPPNLPLGQGKQQARDKTRATARYYGHSDFGAWCAYRERRGQVGYSQVVSEQEEREAERDAQRLAEDDASDTIIFEN</sequence>
<dbReference type="PANTHER" id="PTHR23507">
    <property type="entry name" value="ZGC:174356"/>
    <property type="match status" value="1"/>
</dbReference>
<dbReference type="AlphaFoldDB" id="A0A6A4WKK5"/>
<feature type="transmembrane region" description="Helical" evidence="6">
    <location>
        <begin position="369"/>
        <end position="390"/>
    </location>
</feature>
<evidence type="ECO:0000256" key="5">
    <source>
        <dbReference type="SAM" id="MobiDB-lite"/>
    </source>
</evidence>